<feature type="transmembrane region" description="Helical" evidence="6">
    <location>
        <begin position="78"/>
        <end position="99"/>
    </location>
</feature>
<dbReference type="InterPro" id="IPR012506">
    <property type="entry name" value="TMEM86B-like"/>
</dbReference>
<dbReference type="PANTHER" id="PTHR31885">
    <property type="entry name" value="GH04784P"/>
    <property type="match status" value="1"/>
</dbReference>
<evidence type="ECO:0000256" key="4">
    <source>
        <dbReference type="ARBA" id="ARBA00022989"/>
    </source>
</evidence>
<name>A0A1H6A3Q1_9FLAO</name>
<feature type="transmembrane region" description="Helical" evidence="6">
    <location>
        <begin position="7"/>
        <end position="24"/>
    </location>
</feature>
<evidence type="ECO:0000256" key="1">
    <source>
        <dbReference type="ARBA" id="ARBA00004141"/>
    </source>
</evidence>
<evidence type="ECO:0000256" key="5">
    <source>
        <dbReference type="ARBA" id="ARBA00023136"/>
    </source>
</evidence>
<evidence type="ECO:0000313" key="8">
    <source>
        <dbReference type="Proteomes" id="UP000236737"/>
    </source>
</evidence>
<proteinExistence type="inferred from homology"/>
<evidence type="ECO:0000256" key="2">
    <source>
        <dbReference type="ARBA" id="ARBA00007375"/>
    </source>
</evidence>
<dbReference type="AlphaFoldDB" id="A0A1H6A3Q1"/>
<organism evidence="7 8">
    <name type="scientific">Flavobacterium urumqiense</name>
    <dbReference type="NCBI Taxonomy" id="935224"/>
    <lineage>
        <taxon>Bacteria</taxon>
        <taxon>Pseudomonadati</taxon>
        <taxon>Bacteroidota</taxon>
        <taxon>Flavobacteriia</taxon>
        <taxon>Flavobacteriales</taxon>
        <taxon>Flavobacteriaceae</taxon>
        <taxon>Flavobacterium</taxon>
    </lineage>
</organism>
<gene>
    <name evidence="7" type="ORF">SAMN04488130_11360</name>
</gene>
<dbReference type="RefSeq" id="WP_104000712.1">
    <property type="nucleotide sequence ID" value="NZ_FNVP01000013.1"/>
</dbReference>
<feature type="transmembrane region" description="Helical" evidence="6">
    <location>
        <begin position="111"/>
        <end position="132"/>
    </location>
</feature>
<comment type="subcellular location">
    <subcellularLocation>
        <location evidence="1">Membrane</location>
        <topology evidence="1">Multi-pass membrane protein</topology>
    </subcellularLocation>
</comment>
<comment type="similarity">
    <text evidence="2">Belongs to the TMEM86 family.</text>
</comment>
<evidence type="ECO:0000256" key="6">
    <source>
        <dbReference type="SAM" id="Phobius"/>
    </source>
</evidence>
<feature type="transmembrane region" description="Helical" evidence="6">
    <location>
        <begin position="169"/>
        <end position="187"/>
    </location>
</feature>
<dbReference type="PANTHER" id="PTHR31885:SF6">
    <property type="entry name" value="GH04784P"/>
    <property type="match status" value="1"/>
</dbReference>
<sequence>MRSTLSFKAYIAISFVYLLLIILGREDISWFLKPFLIPFLFLAVYSCGDFPSKKFLLTALIFSWIGDVVLLFTDKGEIYFIIGLVSFLLSHIAYIILFSKQLRINSNRNKAVFWAGTTAIIVYLMVMLAVLLPRLGPLKIPVIVYAIVLSTMLLFAFKGYLKWNSPANIYILLGAVIFVSSDSILAFNKFYETLKFSSLLIMSTYITAQYLIVVGILKLNKKK</sequence>
<keyword evidence="5 6" id="KW-0472">Membrane</keyword>
<dbReference type="Pfam" id="PF07947">
    <property type="entry name" value="YhhN"/>
    <property type="match status" value="1"/>
</dbReference>
<feature type="transmembrane region" description="Helical" evidence="6">
    <location>
        <begin position="55"/>
        <end position="72"/>
    </location>
</feature>
<dbReference type="OrthoDB" id="5651790at2"/>
<dbReference type="GO" id="GO:0016787">
    <property type="term" value="F:hydrolase activity"/>
    <property type="evidence" value="ECO:0007669"/>
    <property type="project" value="TreeGrafter"/>
</dbReference>
<evidence type="ECO:0000313" key="7">
    <source>
        <dbReference type="EMBL" id="SEG43359.1"/>
    </source>
</evidence>
<protein>
    <submittedName>
        <fullName evidence="7">Uncharacterized membrane protein YhhN</fullName>
    </submittedName>
</protein>
<dbReference type="EMBL" id="FNVP01000013">
    <property type="protein sequence ID" value="SEG43359.1"/>
    <property type="molecule type" value="Genomic_DNA"/>
</dbReference>
<keyword evidence="4 6" id="KW-1133">Transmembrane helix</keyword>
<feature type="transmembrane region" description="Helical" evidence="6">
    <location>
        <begin position="138"/>
        <end position="157"/>
    </location>
</feature>
<evidence type="ECO:0000256" key="3">
    <source>
        <dbReference type="ARBA" id="ARBA00022692"/>
    </source>
</evidence>
<dbReference type="Proteomes" id="UP000236737">
    <property type="component" value="Unassembled WGS sequence"/>
</dbReference>
<keyword evidence="8" id="KW-1185">Reference proteome</keyword>
<reference evidence="8" key="1">
    <citation type="submission" date="2016-10" db="EMBL/GenBank/DDBJ databases">
        <authorList>
            <person name="Varghese N."/>
            <person name="Submissions S."/>
        </authorList>
    </citation>
    <scope>NUCLEOTIDE SEQUENCE [LARGE SCALE GENOMIC DNA]</scope>
    <source>
        <strain evidence="8">CGMCC 1.9230</strain>
    </source>
</reference>
<accession>A0A1H6A3Q1</accession>
<keyword evidence="3 6" id="KW-0812">Transmembrane</keyword>
<feature type="transmembrane region" description="Helical" evidence="6">
    <location>
        <begin position="30"/>
        <end position="48"/>
    </location>
</feature>
<dbReference type="GO" id="GO:0016020">
    <property type="term" value="C:membrane"/>
    <property type="evidence" value="ECO:0007669"/>
    <property type="project" value="UniProtKB-SubCell"/>
</dbReference>
<feature type="transmembrane region" description="Helical" evidence="6">
    <location>
        <begin position="199"/>
        <end position="217"/>
    </location>
</feature>